<organism evidence="1 2">
    <name type="scientific">Arenibacter antarcticus</name>
    <dbReference type="NCBI Taxonomy" id="2040469"/>
    <lineage>
        <taxon>Bacteria</taxon>
        <taxon>Pseudomonadati</taxon>
        <taxon>Bacteroidota</taxon>
        <taxon>Flavobacteriia</taxon>
        <taxon>Flavobacteriales</taxon>
        <taxon>Flavobacteriaceae</taxon>
        <taxon>Arenibacter</taxon>
    </lineage>
</organism>
<dbReference type="RefSeq" id="WP_251807305.1">
    <property type="nucleotide sequence ID" value="NZ_CP166679.1"/>
</dbReference>
<evidence type="ECO:0000313" key="1">
    <source>
        <dbReference type="EMBL" id="MFD2788405.1"/>
    </source>
</evidence>
<reference evidence="2" key="1">
    <citation type="journal article" date="2019" name="Int. J. Syst. Evol. Microbiol.">
        <title>The Global Catalogue of Microorganisms (GCM) 10K type strain sequencing project: providing services to taxonomists for standard genome sequencing and annotation.</title>
        <authorList>
            <consortium name="The Broad Institute Genomics Platform"/>
            <consortium name="The Broad Institute Genome Sequencing Center for Infectious Disease"/>
            <person name="Wu L."/>
            <person name="Ma J."/>
        </authorList>
    </citation>
    <scope>NUCLEOTIDE SEQUENCE [LARGE SCALE GENOMIC DNA]</scope>
    <source>
        <strain evidence="2">KCTC 52924</strain>
    </source>
</reference>
<dbReference type="Proteomes" id="UP001597532">
    <property type="component" value="Unassembled WGS sequence"/>
</dbReference>
<keyword evidence="2" id="KW-1185">Reference proteome</keyword>
<accession>A0ABW5VDV9</accession>
<name>A0ABW5VDV9_9FLAO</name>
<protein>
    <submittedName>
        <fullName evidence="1">Uncharacterized protein</fullName>
    </submittedName>
</protein>
<dbReference type="EMBL" id="JBHUOK010000003">
    <property type="protein sequence ID" value="MFD2788405.1"/>
    <property type="molecule type" value="Genomic_DNA"/>
</dbReference>
<sequence>MLTSFFHAQKEVGKEGIFDGTFTHGDLSETFRLKKTTDYQVFFTSLEQNTCKTPVRDIDVKKDYI</sequence>
<evidence type="ECO:0000313" key="2">
    <source>
        <dbReference type="Proteomes" id="UP001597532"/>
    </source>
</evidence>
<comment type="caution">
    <text evidence="1">The sequence shown here is derived from an EMBL/GenBank/DDBJ whole genome shotgun (WGS) entry which is preliminary data.</text>
</comment>
<proteinExistence type="predicted"/>
<gene>
    <name evidence="1" type="ORF">ACFS1K_01375</name>
</gene>